<reference evidence="1 2" key="1">
    <citation type="submission" date="2016-02" db="EMBL/GenBank/DDBJ databases">
        <title>Complete genome sequence of Halocynthiibacter arcticus PAMC 20958t from arctic marine sediment.</title>
        <authorList>
            <person name="Lee Y.M."/>
            <person name="Baek K."/>
            <person name="Lee H.K."/>
            <person name="Shin S.C."/>
        </authorList>
    </citation>
    <scope>NUCLEOTIDE SEQUENCE [LARGE SCALE GENOMIC DNA]</scope>
    <source>
        <strain evidence="1">PAMC 20958</strain>
    </source>
</reference>
<accession>A0A126V164</accession>
<protein>
    <submittedName>
        <fullName evidence="1">Uncharacterized protein</fullName>
    </submittedName>
</protein>
<dbReference type="KEGG" id="hat:RC74_12800"/>
<evidence type="ECO:0000313" key="1">
    <source>
        <dbReference type="EMBL" id="AML52033.1"/>
    </source>
</evidence>
<evidence type="ECO:0000313" key="2">
    <source>
        <dbReference type="Proteomes" id="UP000070371"/>
    </source>
</evidence>
<organism evidence="1 2">
    <name type="scientific">Falsihalocynthiibacter arcticus</name>
    <dbReference type="NCBI Taxonomy" id="1579316"/>
    <lineage>
        <taxon>Bacteria</taxon>
        <taxon>Pseudomonadati</taxon>
        <taxon>Pseudomonadota</taxon>
        <taxon>Alphaproteobacteria</taxon>
        <taxon>Rhodobacterales</taxon>
        <taxon>Roseobacteraceae</taxon>
        <taxon>Falsihalocynthiibacter</taxon>
    </lineage>
</organism>
<dbReference type="Proteomes" id="UP000070371">
    <property type="component" value="Chromosome"/>
</dbReference>
<proteinExistence type="predicted"/>
<sequence>MAEVFLDLLWGATLGKTHFRSFKTVSEKSRLSVMLSLGFALPRGHIEGVRRERVLVVRPEFLRFLWGGFGP</sequence>
<name>A0A126V164_9RHOB</name>
<dbReference type="EMBL" id="CP014327">
    <property type="protein sequence ID" value="AML52033.1"/>
    <property type="molecule type" value="Genomic_DNA"/>
</dbReference>
<dbReference type="RefSeq" id="WP_039003898.1">
    <property type="nucleotide sequence ID" value="NZ_CP014327.1"/>
</dbReference>
<dbReference type="AlphaFoldDB" id="A0A126V164"/>
<gene>
    <name evidence="1" type="ORF">RC74_12800</name>
</gene>
<keyword evidence="2" id="KW-1185">Reference proteome</keyword>